<keyword evidence="3" id="KW-0547">Nucleotide-binding</keyword>
<dbReference type="GO" id="GO:0005737">
    <property type="term" value="C:cytoplasm"/>
    <property type="evidence" value="ECO:0007669"/>
    <property type="project" value="TreeGrafter"/>
</dbReference>
<dbReference type="OrthoDB" id="8532199at2"/>
<feature type="binding site" evidence="3">
    <location>
        <position position="235"/>
    </location>
    <ligand>
        <name>ATP</name>
        <dbReference type="ChEBI" id="CHEBI:30616"/>
    </ligand>
</feature>
<dbReference type="GO" id="GO:0004672">
    <property type="term" value="F:protein kinase activity"/>
    <property type="evidence" value="ECO:0007669"/>
    <property type="project" value="InterPro"/>
</dbReference>
<dbReference type="InterPro" id="IPR001611">
    <property type="entry name" value="Leu-rich_rpt"/>
</dbReference>
<keyword evidence="2" id="KW-0677">Repeat</keyword>
<evidence type="ECO:0000256" key="1">
    <source>
        <dbReference type="ARBA" id="ARBA00022614"/>
    </source>
</evidence>
<keyword evidence="6" id="KW-1185">Reference proteome</keyword>
<dbReference type="PROSITE" id="PS51450">
    <property type="entry name" value="LRR"/>
    <property type="match status" value="1"/>
</dbReference>
<dbReference type="Proteomes" id="UP000263595">
    <property type="component" value="Unassembled WGS sequence"/>
</dbReference>
<dbReference type="SUPFAM" id="SSF56112">
    <property type="entry name" value="Protein kinase-like (PK-like)"/>
    <property type="match status" value="1"/>
</dbReference>
<dbReference type="RefSeq" id="WP_119140301.1">
    <property type="nucleotide sequence ID" value="NZ_CBCSFL010000005.1"/>
</dbReference>
<keyword evidence="1" id="KW-0433">Leucine-rich repeat</keyword>
<dbReference type="InterPro" id="IPR032675">
    <property type="entry name" value="LRR_dom_sf"/>
</dbReference>
<dbReference type="SMART" id="SM00364">
    <property type="entry name" value="LRR_BAC"/>
    <property type="match status" value="5"/>
</dbReference>
<dbReference type="InterPro" id="IPR011009">
    <property type="entry name" value="Kinase-like_dom_sf"/>
</dbReference>
<dbReference type="Pfam" id="PF12799">
    <property type="entry name" value="LRR_4"/>
    <property type="match status" value="1"/>
</dbReference>
<dbReference type="Gene3D" id="3.30.200.20">
    <property type="entry name" value="Phosphorylase Kinase, domain 1"/>
    <property type="match status" value="1"/>
</dbReference>
<dbReference type="PROSITE" id="PS00107">
    <property type="entry name" value="PROTEIN_KINASE_ATP"/>
    <property type="match status" value="1"/>
</dbReference>
<protein>
    <submittedName>
        <fullName evidence="5">Soc-2-like leucine-rich repeat protein</fullName>
    </submittedName>
</protein>
<evidence type="ECO:0000256" key="2">
    <source>
        <dbReference type="ARBA" id="ARBA00022737"/>
    </source>
</evidence>
<evidence type="ECO:0000313" key="5">
    <source>
        <dbReference type="EMBL" id="SYX89715.1"/>
    </source>
</evidence>
<dbReference type="InterPro" id="IPR017441">
    <property type="entry name" value="Protein_kinase_ATP_BS"/>
</dbReference>
<dbReference type="PROSITE" id="PS50011">
    <property type="entry name" value="PROTEIN_KINASE_DOM"/>
    <property type="match status" value="1"/>
</dbReference>
<dbReference type="GO" id="GO:0005524">
    <property type="term" value="F:ATP binding"/>
    <property type="evidence" value="ECO:0007669"/>
    <property type="project" value="UniProtKB-UniRule"/>
</dbReference>
<reference evidence="6" key="1">
    <citation type="submission" date="2018-08" db="EMBL/GenBank/DDBJ databases">
        <authorList>
            <person name="Blom J."/>
        </authorList>
    </citation>
    <scope>NUCLEOTIDE SEQUENCE [LARGE SCALE GENOMIC DNA]</scope>
    <source>
        <strain evidence="6">CCOS 865</strain>
    </source>
</reference>
<dbReference type="PANTHER" id="PTHR48051">
    <property type="match status" value="1"/>
</dbReference>
<dbReference type="Gene3D" id="3.80.10.10">
    <property type="entry name" value="Ribonuclease Inhibitor"/>
    <property type="match status" value="2"/>
</dbReference>
<sequence>MHSLDDLRAGRLRGITRLNLKQGLTQFPEDIFDLADSLEVLDLSDNALSDLPDDLHRLSQLKVLFCSNNRFTHVPIGIGRCARLEAVGFKSNRITTLDAQALPASLRALILTDNALQALPEALGDCTQLQKLMLAGNRLRSLPASLARCQRLELLRIASNGLSELPDWLLQMPRLAWLAYADNPLPAGFVAPPGAAPCASVAWRDIELGHELGRGASGVIHRARCTFQQAPLAVKLYKGAITSDGSPLAEMSTYIAAGEHPQLVALAGRIDDHPQQLPALAMQLIPADWHNLGGPPSLDSCTRDRYPAERQLSLPALRQLASGIASVSAHLHARGISHGDLYAHNILCDSDGRCLLGDFGAASFHPPAPHPAGLALERLEVRAFGILLGELLARCEPPDADLQALARRCRQADVARRPLFSEVLTHLQQGSPARVTAQPAAQSTAMALD</sequence>
<organism evidence="5 6">
    <name type="scientific">Pseudomonas reidholzensis</name>
    <dbReference type="NCBI Taxonomy" id="1785162"/>
    <lineage>
        <taxon>Bacteria</taxon>
        <taxon>Pseudomonadati</taxon>
        <taxon>Pseudomonadota</taxon>
        <taxon>Gammaproteobacteria</taxon>
        <taxon>Pseudomonadales</taxon>
        <taxon>Pseudomonadaceae</taxon>
        <taxon>Pseudomonas</taxon>
    </lineage>
</organism>
<dbReference type="EMBL" id="UNOZ01000013">
    <property type="protein sequence ID" value="SYX89715.1"/>
    <property type="molecule type" value="Genomic_DNA"/>
</dbReference>
<dbReference type="InterPro" id="IPR050216">
    <property type="entry name" value="LRR_domain-containing"/>
</dbReference>
<name>A0A383RS51_9PSED</name>
<proteinExistence type="predicted"/>
<dbReference type="Pfam" id="PF07714">
    <property type="entry name" value="PK_Tyr_Ser-Thr"/>
    <property type="match status" value="1"/>
</dbReference>
<dbReference type="PANTHER" id="PTHR48051:SF1">
    <property type="entry name" value="RAS SUPPRESSOR PROTEIN 1"/>
    <property type="match status" value="1"/>
</dbReference>
<dbReference type="Gene3D" id="1.10.510.10">
    <property type="entry name" value="Transferase(Phosphotransferase) domain 1"/>
    <property type="match status" value="1"/>
</dbReference>
<dbReference type="InterPro" id="IPR000719">
    <property type="entry name" value="Prot_kinase_dom"/>
</dbReference>
<dbReference type="InterPro" id="IPR025875">
    <property type="entry name" value="Leu-rich_rpt_4"/>
</dbReference>
<dbReference type="SMART" id="SM00369">
    <property type="entry name" value="LRR_TYP"/>
    <property type="match status" value="5"/>
</dbReference>
<keyword evidence="3" id="KW-0067">ATP-binding</keyword>
<evidence type="ECO:0000256" key="3">
    <source>
        <dbReference type="PROSITE-ProRule" id="PRU10141"/>
    </source>
</evidence>
<dbReference type="InterPro" id="IPR001245">
    <property type="entry name" value="Ser-Thr/Tyr_kinase_cat_dom"/>
</dbReference>
<dbReference type="AlphaFoldDB" id="A0A383RS51"/>
<evidence type="ECO:0000313" key="6">
    <source>
        <dbReference type="Proteomes" id="UP000263595"/>
    </source>
</evidence>
<evidence type="ECO:0000259" key="4">
    <source>
        <dbReference type="PROSITE" id="PS50011"/>
    </source>
</evidence>
<gene>
    <name evidence="5" type="ORF">CCOS865_01973</name>
</gene>
<feature type="domain" description="Protein kinase" evidence="4">
    <location>
        <begin position="206"/>
        <end position="449"/>
    </location>
</feature>
<accession>A0A383RS51</accession>
<dbReference type="SUPFAM" id="SSF52058">
    <property type="entry name" value="L domain-like"/>
    <property type="match status" value="1"/>
</dbReference>
<dbReference type="InterPro" id="IPR003591">
    <property type="entry name" value="Leu-rich_rpt_typical-subtyp"/>
</dbReference>